<keyword evidence="2 5" id="KW-0489">Methyltransferase</keyword>
<keyword evidence="6" id="KW-1185">Reference proteome</keyword>
<sequence length="255" mass="27886">MHVDFGKTASDYAKHRVGFPDSFFQRLFDEKLAHVGDIALDLGTGTGTVARGLALRGCAVTGLDPSAALLAQAVELDRADGVQVRQVQSRVEEADLPEASFDLITAGQCWHWFDRPRTAALVRRWLRPGGRLVIAHFDWLPIAGNMVDDTERLIRTHNPAWNLGGGSGLYPAWFKEVRENGFSDVRTFSYDVAVPYSHADWRGRIRASAGVGASMDSVGVARFDAELAELLANRHPVEPMAVPHCVWVLSAVAPG</sequence>
<dbReference type="InterPro" id="IPR029063">
    <property type="entry name" value="SAM-dependent_MTases_sf"/>
</dbReference>
<keyword evidence="3" id="KW-0808">Transferase</keyword>
<evidence type="ECO:0000259" key="4">
    <source>
        <dbReference type="Pfam" id="PF08241"/>
    </source>
</evidence>
<organism evidence="5 6">
    <name type="scientific">Dyella koreensis</name>
    <dbReference type="NCBI Taxonomy" id="311235"/>
    <lineage>
        <taxon>Bacteria</taxon>
        <taxon>Pseudomonadati</taxon>
        <taxon>Pseudomonadota</taxon>
        <taxon>Gammaproteobacteria</taxon>
        <taxon>Lysobacterales</taxon>
        <taxon>Rhodanobacteraceae</taxon>
        <taxon>Dyella</taxon>
    </lineage>
</organism>
<dbReference type="InterPro" id="IPR051052">
    <property type="entry name" value="Diverse_substrate_MTase"/>
</dbReference>
<reference evidence="5 6" key="1">
    <citation type="submission" date="2020-10" db="EMBL/GenBank/DDBJ databases">
        <title>Phylogeny of dyella-like bacteria.</title>
        <authorList>
            <person name="Fu J."/>
        </authorList>
    </citation>
    <scope>NUCLEOTIDE SEQUENCE [LARGE SCALE GENOMIC DNA]</scope>
    <source>
        <strain evidence="5 6">BB4</strain>
    </source>
</reference>
<dbReference type="PANTHER" id="PTHR44942">
    <property type="entry name" value="METHYLTRANSF_11 DOMAIN-CONTAINING PROTEIN"/>
    <property type="match status" value="1"/>
</dbReference>
<dbReference type="SUPFAM" id="SSF53335">
    <property type="entry name" value="S-adenosyl-L-methionine-dependent methyltransferases"/>
    <property type="match status" value="1"/>
</dbReference>
<dbReference type="InterPro" id="IPR013216">
    <property type="entry name" value="Methyltransf_11"/>
</dbReference>
<dbReference type="PANTHER" id="PTHR44942:SF4">
    <property type="entry name" value="METHYLTRANSFERASE TYPE 11 DOMAIN-CONTAINING PROTEIN"/>
    <property type="match status" value="1"/>
</dbReference>
<evidence type="ECO:0000256" key="3">
    <source>
        <dbReference type="ARBA" id="ARBA00022679"/>
    </source>
</evidence>
<dbReference type="CDD" id="cd02440">
    <property type="entry name" value="AdoMet_MTases"/>
    <property type="match status" value="1"/>
</dbReference>
<dbReference type="Gene3D" id="3.40.50.150">
    <property type="entry name" value="Vaccinia Virus protein VP39"/>
    <property type="match status" value="1"/>
</dbReference>
<gene>
    <name evidence="5" type="ORF">ISS97_12085</name>
</gene>
<comment type="caution">
    <text evidence="5">The sequence shown here is derived from an EMBL/GenBank/DDBJ whole genome shotgun (WGS) entry which is preliminary data.</text>
</comment>
<proteinExistence type="inferred from homology"/>
<name>A0ABW8K5Z5_9GAMM</name>
<dbReference type="EMBL" id="JADIKD010000011">
    <property type="protein sequence ID" value="MFK2918005.1"/>
    <property type="molecule type" value="Genomic_DNA"/>
</dbReference>
<accession>A0ABW8K5Z5</accession>
<dbReference type="Pfam" id="PF08241">
    <property type="entry name" value="Methyltransf_11"/>
    <property type="match status" value="1"/>
</dbReference>
<dbReference type="RefSeq" id="WP_379983761.1">
    <property type="nucleotide sequence ID" value="NZ_JADIKD010000011.1"/>
</dbReference>
<dbReference type="GO" id="GO:0008168">
    <property type="term" value="F:methyltransferase activity"/>
    <property type="evidence" value="ECO:0007669"/>
    <property type="project" value="UniProtKB-KW"/>
</dbReference>
<evidence type="ECO:0000313" key="6">
    <source>
        <dbReference type="Proteomes" id="UP001620408"/>
    </source>
</evidence>
<evidence type="ECO:0000256" key="1">
    <source>
        <dbReference type="ARBA" id="ARBA00008361"/>
    </source>
</evidence>
<dbReference type="GO" id="GO:0032259">
    <property type="term" value="P:methylation"/>
    <property type="evidence" value="ECO:0007669"/>
    <property type="project" value="UniProtKB-KW"/>
</dbReference>
<evidence type="ECO:0000313" key="5">
    <source>
        <dbReference type="EMBL" id="MFK2918005.1"/>
    </source>
</evidence>
<evidence type="ECO:0000256" key="2">
    <source>
        <dbReference type="ARBA" id="ARBA00022603"/>
    </source>
</evidence>
<protein>
    <submittedName>
        <fullName evidence="5">Class I SAM-dependent methyltransferase</fullName>
    </submittedName>
</protein>
<dbReference type="Proteomes" id="UP001620408">
    <property type="component" value="Unassembled WGS sequence"/>
</dbReference>
<comment type="similarity">
    <text evidence="1">Belongs to the methyltransferase superfamily.</text>
</comment>
<feature type="domain" description="Methyltransferase type 11" evidence="4">
    <location>
        <begin position="40"/>
        <end position="134"/>
    </location>
</feature>